<dbReference type="Gene3D" id="3.20.20.100">
    <property type="entry name" value="NADP-dependent oxidoreductase domain"/>
    <property type="match status" value="2"/>
</dbReference>
<dbReference type="InterPro" id="IPR020471">
    <property type="entry name" value="AKR"/>
</dbReference>
<dbReference type="InterPro" id="IPR036812">
    <property type="entry name" value="NAD(P)_OxRdtase_dom_sf"/>
</dbReference>
<dbReference type="InterPro" id="IPR023210">
    <property type="entry name" value="NADP_OxRdtase_dom"/>
</dbReference>
<proteinExistence type="predicted"/>
<accession>A0A5E8CFR6</accession>
<evidence type="ECO:0000313" key="2">
    <source>
        <dbReference type="EMBL" id="VVU94283.1"/>
    </source>
</evidence>
<dbReference type="EMBL" id="CABVLZ010000001">
    <property type="protein sequence ID" value="VVU94283.1"/>
    <property type="molecule type" value="Genomic_DNA"/>
</dbReference>
<protein>
    <recommendedName>
        <fullName evidence="1">NADP-dependent oxidoreductase domain-containing protein</fullName>
    </recommendedName>
</protein>
<reference evidence="2" key="1">
    <citation type="submission" date="2019-09" db="EMBL/GenBank/DDBJ databases">
        <authorList>
            <person name="Needham M D."/>
        </authorList>
    </citation>
    <scope>NUCLEOTIDE SEQUENCE</scope>
</reference>
<organism evidence="2">
    <name type="scientific">seawater metagenome</name>
    <dbReference type="NCBI Taxonomy" id="1561972"/>
    <lineage>
        <taxon>unclassified sequences</taxon>
        <taxon>metagenomes</taxon>
        <taxon>ecological metagenomes</taxon>
    </lineage>
</organism>
<dbReference type="SUPFAM" id="SSF51430">
    <property type="entry name" value="NAD(P)-linked oxidoreductase"/>
    <property type="match status" value="1"/>
</dbReference>
<gene>
    <name evidence="2" type="ORF">CPAV1605_3</name>
</gene>
<feature type="domain" description="NADP-dependent oxidoreductase" evidence="1">
    <location>
        <begin position="131"/>
        <end position="261"/>
    </location>
</feature>
<dbReference type="AlphaFoldDB" id="A0A5E8CFR6"/>
<dbReference type="PANTHER" id="PTHR11732">
    <property type="entry name" value="ALDO/KETO REDUCTASE"/>
    <property type="match status" value="1"/>
</dbReference>
<sequence length="284" mass="33510">MNRDDNSNIYKTKYFKYKNKYLYLKQKGSSLEDSFPLIGFGSWYEKPEKSVIINSWKCALQNGYKVFDFAAYYPSSNYISDFNKLVLELKITTDIFIIAKDLRPELFNLPNYKIIYTKHFGLFNFQEVIDLNKQIKEGVIYKYGIGNIYERDKKQLEKLISFCNENNLEKPFLNEMEITLFSPQFDFINYLQSENIIPVGYFALKNPLLLNSELEKFQNDNKISIHKTILSYLQSRNITILTTSTNCEHIKENLDTIRIDPMLLKKINEGFNQKDIFLMEGNPI</sequence>
<evidence type="ECO:0000259" key="1">
    <source>
        <dbReference type="Pfam" id="PF00248"/>
    </source>
</evidence>
<dbReference type="GO" id="GO:0016491">
    <property type="term" value="F:oxidoreductase activity"/>
    <property type="evidence" value="ECO:0007669"/>
    <property type="project" value="InterPro"/>
</dbReference>
<dbReference type="Pfam" id="PF00248">
    <property type="entry name" value="Aldo_ket_red"/>
    <property type="match status" value="1"/>
</dbReference>
<name>A0A5E8CFR6_9ZZZZ</name>